<dbReference type="InterPro" id="IPR040156">
    <property type="entry name" value="ETF-QO"/>
</dbReference>
<evidence type="ECO:0000256" key="4">
    <source>
        <dbReference type="ARBA" id="ARBA00022448"/>
    </source>
</evidence>
<protein>
    <recommendedName>
        <fullName evidence="15">Electron transfer flavoprotein-ubiquinone oxidoreductase</fullName>
        <shortName evidence="15">ETF-QO</shortName>
        <ecNumber evidence="15">1.5.5.1</ecNumber>
    </recommendedName>
</protein>
<sequence length="554" mass="61327">MSKNYEFSVQGTIECDVLIVGAGPAGLSAAIRLKQKDPELSVIVLEKAAEVGGHILSGAVIDPVGINTLFPNWEKKKGHPFYTQVREDRMLFLSSRYSVRVPQMLMPPLMNNQGNYIVSLGEVCRWMATEAEKLGVEIYAGFSATGIHYSDTGAAIGVFAGEMGKNRDGSQGENYVAPMLLLSKYMLIAEGACGSLTQQLIARYHLAEGRQPQKFGLGIKELWRIESSRHHEGLVVHSLGWPLDKKTGGGGFIYHFNGNLVSIGFVLHLDYRNPWCSPYEEFQRFKTHPNIKSMFSGGERISYGARVITEGGWQSVPRLSFPGGALIGCSAGFVNLPRIKGSHNAMLSGIFAADNLIEILSAGRMHDEPVEIEQNWRQTNIGKDLWPVRNVKPLWSRFGSLLGIPLGFLDVWSNSLWNFSLFGTMNHTGKDSNALESASKHKKIEYPNPDGVLTFDCLSSVFLSNVYHSDQQPVHLLVKDSLKQKKSELGIYAGPSTRYCPAGVYEWIEQNGEMSYVINAQNCIHCKTCVIKDPNQNICWVPPQGGEGPFYSNM</sequence>
<dbReference type="SUPFAM" id="SSF51905">
    <property type="entry name" value="FAD/NAD(P)-binding domain"/>
    <property type="match status" value="1"/>
</dbReference>
<dbReference type="KEGG" id="lcc:B488_05390"/>
<evidence type="ECO:0000256" key="13">
    <source>
        <dbReference type="ARBA" id="ARBA00023075"/>
    </source>
</evidence>
<dbReference type="InterPro" id="IPR036188">
    <property type="entry name" value="FAD/NAD-bd_sf"/>
</dbReference>
<keyword evidence="13 15" id="KW-0830">Ubiquinone</keyword>
<name>L0EVY9_LIBCB</name>
<feature type="domain" description="4Fe-4S ferredoxin-type" evidence="16">
    <location>
        <begin position="514"/>
        <end position="543"/>
    </location>
</feature>
<comment type="catalytic activity">
    <reaction evidence="15">
        <text>a ubiquinone + reduced [electron-transfer flavoprotein] = a ubiquinol + oxidized [electron-transfer flavoprotein] + H(+)</text>
        <dbReference type="Rhea" id="RHEA:24052"/>
        <dbReference type="Rhea" id="RHEA-COMP:9565"/>
        <dbReference type="Rhea" id="RHEA-COMP:9566"/>
        <dbReference type="Rhea" id="RHEA-COMP:10685"/>
        <dbReference type="Rhea" id="RHEA-COMP:10686"/>
        <dbReference type="ChEBI" id="CHEBI:15378"/>
        <dbReference type="ChEBI" id="CHEBI:16389"/>
        <dbReference type="ChEBI" id="CHEBI:17976"/>
        <dbReference type="ChEBI" id="CHEBI:57692"/>
        <dbReference type="ChEBI" id="CHEBI:58307"/>
        <dbReference type="EC" id="1.5.5.1"/>
    </reaction>
</comment>
<keyword evidence="18" id="KW-1185">Reference proteome</keyword>
<keyword evidence="4 15" id="KW-0813">Transport</keyword>
<dbReference type="GO" id="GO:0051539">
    <property type="term" value="F:4 iron, 4 sulfur cluster binding"/>
    <property type="evidence" value="ECO:0007669"/>
    <property type="project" value="UniProtKB-UniRule"/>
</dbReference>
<gene>
    <name evidence="17" type="ordered locus">B488_05390</name>
</gene>
<evidence type="ECO:0000256" key="3">
    <source>
        <dbReference type="ARBA" id="ARBA00004370"/>
    </source>
</evidence>
<dbReference type="eggNOG" id="COG0644">
    <property type="taxonomic scope" value="Bacteria"/>
</dbReference>
<dbReference type="InterPro" id="IPR007859">
    <property type="entry name" value="ETF-QO/FixX_C"/>
</dbReference>
<dbReference type="Pfam" id="PF21162">
    <property type="entry name" value="ETFQO_UQ-bd"/>
    <property type="match status" value="1"/>
</dbReference>
<evidence type="ECO:0000256" key="7">
    <source>
        <dbReference type="ARBA" id="ARBA00022827"/>
    </source>
</evidence>
<evidence type="ECO:0000256" key="6">
    <source>
        <dbReference type="ARBA" id="ARBA00022723"/>
    </source>
</evidence>
<accession>L0EVY9</accession>
<comment type="subcellular location">
    <subcellularLocation>
        <location evidence="3">Membrane</location>
    </subcellularLocation>
</comment>
<dbReference type="PATRIC" id="fig|1215343.11.peg.549"/>
<evidence type="ECO:0000256" key="9">
    <source>
        <dbReference type="ARBA" id="ARBA00022982"/>
    </source>
</evidence>
<dbReference type="PANTHER" id="PTHR10617">
    <property type="entry name" value="ELECTRON TRANSFER FLAVOPROTEIN-UBIQUINONE OXIDOREDUCTASE"/>
    <property type="match status" value="1"/>
</dbReference>
<dbReference type="PRINTS" id="PR00419">
    <property type="entry name" value="ADXRDTASE"/>
</dbReference>
<dbReference type="EC" id="1.5.5.1" evidence="15"/>
<evidence type="ECO:0000256" key="5">
    <source>
        <dbReference type="ARBA" id="ARBA00022630"/>
    </source>
</evidence>
<dbReference type="PROSITE" id="PS51379">
    <property type="entry name" value="4FE4S_FER_2"/>
    <property type="match status" value="1"/>
</dbReference>
<keyword evidence="10 15" id="KW-0560">Oxidoreductase</keyword>
<dbReference type="GO" id="GO:0016020">
    <property type="term" value="C:membrane"/>
    <property type="evidence" value="ECO:0007669"/>
    <property type="project" value="UniProtKB-SubCell"/>
</dbReference>
<dbReference type="RefSeq" id="WP_015272958.1">
    <property type="nucleotide sequence ID" value="NC_019907.1"/>
</dbReference>
<keyword evidence="6 15" id="KW-0479">Metal-binding</keyword>
<keyword evidence="14" id="KW-0472">Membrane</keyword>
<comment type="cofactor">
    <cofactor evidence="15">
        <name>[4Fe-4S] cluster</name>
        <dbReference type="ChEBI" id="CHEBI:49883"/>
    </cofactor>
    <text evidence="15">Binds 1 [4Fe-4S] cluster.</text>
</comment>
<evidence type="ECO:0000256" key="11">
    <source>
        <dbReference type="ARBA" id="ARBA00023004"/>
    </source>
</evidence>
<evidence type="ECO:0000256" key="1">
    <source>
        <dbReference type="ARBA" id="ARBA00001974"/>
    </source>
</evidence>
<dbReference type="SUPFAM" id="SSF54373">
    <property type="entry name" value="FAD-linked reductases, C-terminal domain"/>
    <property type="match status" value="1"/>
</dbReference>
<evidence type="ECO:0000256" key="2">
    <source>
        <dbReference type="ARBA" id="ARBA00002819"/>
    </source>
</evidence>
<keyword evidence="5 15" id="KW-0285">Flavoprotein</keyword>
<evidence type="ECO:0000256" key="15">
    <source>
        <dbReference type="RuleBase" id="RU366068"/>
    </source>
</evidence>
<dbReference type="STRING" id="1215343.B488_05390"/>
<comment type="cofactor">
    <cofactor evidence="1 15">
        <name>FAD</name>
        <dbReference type="ChEBI" id="CHEBI:57692"/>
    </cofactor>
</comment>
<keyword evidence="7 15" id="KW-0274">FAD</keyword>
<dbReference type="EMBL" id="CP003789">
    <property type="protein sequence ID" value="AGA64531.1"/>
    <property type="molecule type" value="Genomic_DNA"/>
</dbReference>
<dbReference type="Gene3D" id="3.30.9.90">
    <property type="match status" value="1"/>
</dbReference>
<evidence type="ECO:0000259" key="16">
    <source>
        <dbReference type="PROSITE" id="PS51379"/>
    </source>
</evidence>
<dbReference type="GO" id="GO:0004174">
    <property type="term" value="F:electron-transferring-flavoprotein dehydrogenase activity"/>
    <property type="evidence" value="ECO:0007669"/>
    <property type="project" value="UniProtKB-UniRule"/>
</dbReference>
<dbReference type="Pfam" id="PF01946">
    <property type="entry name" value="Thi4"/>
    <property type="match status" value="1"/>
</dbReference>
<keyword evidence="8" id="KW-0809">Transit peptide</keyword>
<evidence type="ECO:0000256" key="14">
    <source>
        <dbReference type="ARBA" id="ARBA00023136"/>
    </source>
</evidence>
<keyword evidence="11 15" id="KW-0408">Iron</keyword>
<dbReference type="PANTHER" id="PTHR10617:SF107">
    <property type="entry name" value="ELECTRON TRANSFER FLAVOPROTEIN-UBIQUINONE OXIDOREDUCTASE, MITOCHONDRIAL"/>
    <property type="match status" value="1"/>
</dbReference>
<proteinExistence type="predicted"/>
<dbReference type="AlphaFoldDB" id="L0EVY9"/>
<dbReference type="Pfam" id="PF05187">
    <property type="entry name" value="Fer4_ETF_QO"/>
    <property type="match status" value="1"/>
</dbReference>
<evidence type="ECO:0000256" key="8">
    <source>
        <dbReference type="ARBA" id="ARBA00022946"/>
    </source>
</evidence>
<dbReference type="eggNOG" id="COG2440">
    <property type="taxonomic scope" value="Bacteria"/>
</dbReference>
<keyword evidence="12 15" id="KW-0411">Iron-sulfur</keyword>
<evidence type="ECO:0000256" key="12">
    <source>
        <dbReference type="ARBA" id="ARBA00023014"/>
    </source>
</evidence>
<dbReference type="HOGENOM" id="CLU_009667_4_1_5"/>
<dbReference type="GO" id="GO:0046872">
    <property type="term" value="F:metal ion binding"/>
    <property type="evidence" value="ECO:0007669"/>
    <property type="project" value="UniProtKB-KW"/>
</dbReference>
<dbReference type="Proteomes" id="UP000010799">
    <property type="component" value="Chromosome"/>
</dbReference>
<dbReference type="InterPro" id="IPR049398">
    <property type="entry name" value="ETF-QO/FixC_UQ-bd"/>
</dbReference>
<evidence type="ECO:0000313" key="17">
    <source>
        <dbReference type="EMBL" id="AGA64531.1"/>
    </source>
</evidence>
<dbReference type="InterPro" id="IPR017896">
    <property type="entry name" value="4Fe4S_Fe-S-bd"/>
</dbReference>
<keyword evidence="9 15" id="KW-0249">Electron transport</keyword>
<evidence type="ECO:0000313" key="18">
    <source>
        <dbReference type="Proteomes" id="UP000010799"/>
    </source>
</evidence>
<dbReference type="Gene3D" id="3.50.50.60">
    <property type="entry name" value="FAD/NAD(P)-binding domain"/>
    <property type="match status" value="1"/>
</dbReference>
<comment type="function">
    <text evidence="2 15">Accepts electrons from ETF and reduces ubiquinone.</text>
</comment>
<dbReference type="Gene3D" id="3.30.70.20">
    <property type="match status" value="1"/>
</dbReference>
<evidence type="ECO:0000256" key="10">
    <source>
        <dbReference type="ARBA" id="ARBA00023002"/>
    </source>
</evidence>
<dbReference type="SUPFAM" id="SSF54862">
    <property type="entry name" value="4Fe-4S ferredoxins"/>
    <property type="match status" value="1"/>
</dbReference>
<reference evidence="17 18" key="1">
    <citation type="journal article" date="2012" name="Stand. Genomic Sci.">
        <title>Complete genome sequence of Liberibacter crescens BT-1.</title>
        <authorList>
            <person name="Leonard M.T."/>
            <person name="Fagen J.R."/>
            <person name="Davis-Richardson A.G."/>
            <person name="Davis M.J."/>
            <person name="Triplett E.W."/>
        </authorList>
    </citation>
    <scope>NUCLEOTIDE SEQUENCE [LARGE SCALE GENOMIC DNA]</scope>
    <source>
        <strain evidence="17 18">BT-1</strain>
    </source>
</reference>
<dbReference type="FunFam" id="3.30.70.20:FF:000015">
    <property type="entry name" value="Electron transfer flavoprotein-ubiquinone oxidoreductase"/>
    <property type="match status" value="1"/>
</dbReference>
<organism evidence="17 18">
    <name type="scientific">Liberibacter crescens (strain BT-1)</name>
    <dbReference type="NCBI Taxonomy" id="1215343"/>
    <lineage>
        <taxon>Bacteria</taxon>
        <taxon>Pseudomonadati</taxon>
        <taxon>Pseudomonadota</taxon>
        <taxon>Alphaproteobacteria</taxon>
        <taxon>Hyphomicrobiales</taxon>
        <taxon>Rhizobiaceae</taxon>
        <taxon>Liberibacter</taxon>
    </lineage>
</organism>